<gene>
    <name evidence="3" type="ORF">G4P62_018761</name>
</gene>
<organism evidence="3 4">
    <name type="scientific">Nothobranchius furzeri</name>
    <name type="common">Turquoise killifish</name>
    <dbReference type="NCBI Taxonomy" id="105023"/>
    <lineage>
        <taxon>Eukaryota</taxon>
        <taxon>Metazoa</taxon>
        <taxon>Chordata</taxon>
        <taxon>Craniata</taxon>
        <taxon>Vertebrata</taxon>
        <taxon>Euteleostomi</taxon>
        <taxon>Actinopterygii</taxon>
        <taxon>Neopterygii</taxon>
        <taxon>Teleostei</taxon>
        <taxon>Neoteleostei</taxon>
        <taxon>Acanthomorphata</taxon>
        <taxon>Ovalentaria</taxon>
        <taxon>Atherinomorphae</taxon>
        <taxon>Cyprinodontiformes</taxon>
        <taxon>Nothobranchiidae</taxon>
        <taxon>Nothobranchius</taxon>
    </lineage>
</organism>
<protein>
    <submittedName>
        <fullName evidence="3">Peptide chain release factor 1-like</fullName>
    </submittedName>
</protein>
<dbReference type="Proteomes" id="UP000822369">
    <property type="component" value="Chromosome 5"/>
</dbReference>
<feature type="coiled-coil region" evidence="1">
    <location>
        <begin position="10"/>
        <end position="54"/>
    </location>
</feature>
<evidence type="ECO:0000313" key="4">
    <source>
        <dbReference type="Proteomes" id="UP000822369"/>
    </source>
</evidence>
<dbReference type="AlphaFoldDB" id="A0A9D3BVZ4"/>
<name>A0A9D3BVZ4_NOTFU</name>
<dbReference type="KEGG" id="nfu:107396766"/>
<dbReference type="EMBL" id="JAAVVJ010000005">
    <property type="protein sequence ID" value="KAF7223331.1"/>
    <property type="molecule type" value="Genomic_DNA"/>
</dbReference>
<keyword evidence="1" id="KW-0175">Coiled coil</keyword>
<comment type="caution">
    <text evidence="3">The sequence shown here is derived from an EMBL/GenBank/DDBJ whole genome shotgun (WGS) entry which is preliminary data.</text>
</comment>
<evidence type="ECO:0000313" key="3">
    <source>
        <dbReference type="EMBL" id="KAF7223331.1"/>
    </source>
</evidence>
<accession>A0A9D3BVZ4</accession>
<proteinExistence type="predicted"/>
<reference evidence="3" key="1">
    <citation type="submission" date="2020-03" db="EMBL/GenBank/DDBJ databases">
        <title>Intra-Species Differences in Population Size shape Life History and Genome Evolution.</title>
        <authorList>
            <person name="Willemsen D."/>
            <person name="Cui R."/>
            <person name="Valenzano D.R."/>
        </authorList>
    </citation>
    <scope>NUCLEOTIDE SEQUENCE</scope>
    <source>
        <strain evidence="3">GRZ</strain>
        <tissue evidence="3">Whole</tissue>
    </source>
</reference>
<sequence length="258" mass="30219">MEQSHRQQEANCSRQQFQQLQDELAAFKNSQNVVDELKSENEILQDQVKYHKSNHEECYSGLKEEVQYFDKWREARVAQNRMRVEHDKSLSALQNERDELRASNQDSMRKSEVSSLNQKAELLESELNKEKQAHLETKADNELFLKLLTSERDSLRADLSREKRCFTETEASLQKALEEKETALEISQKYEIDLTESRNQVEMLQQEQNNEIRAHAETNATNQQITELAEAEMEDFFSQVKKDVNTQEESFHQTAASL</sequence>
<evidence type="ECO:0000256" key="1">
    <source>
        <dbReference type="SAM" id="Coils"/>
    </source>
</evidence>
<evidence type="ECO:0000256" key="2">
    <source>
        <dbReference type="SAM" id="MobiDB-lite"/>
    </source>
</evidence>
<feature type="compositionally biased region" description="Basic and acidic residues" evidence="2">
    <location>
        <begin position="88"/>
        <end position="112"/>
    </location>
</feature>
<feature type="region of interest" description="Disordered" evidence="2">
    <location>
        <begin position="88"/>
        <end position="114"/>
    </location>
</feature>